<dbReference type="RefSeq" id="WP_220110857.1">
    <property type="nucleotide sequence ID" value="NZ_JAHZST010000014.1"/>
</dbReference>
<dbReference type="InterPro" id="IPR025391">
    <property type="entry name" value="DUF4123"/>
</dbReference>
<reference evidence="2 3" key="1">
    <citation type="submission" date="2021-07" db="EMBL/GenBank/DDBJ databases">
        <title>Shewanella sp. nov, isolated from SCS.</title>
        <authorList>
            <person name="Cao W.R."/>
        </authorList>
    </citation>
    <scope>NUCLEOTIDE SEQUENCE [LARGE SCALE GENOMIC DNA]</scope>
    <source>
        <strain evidence="2 3">NR704-98</strain>
    </source>
</reference>
<accession>A0ABS7E6Z9</accession>
<sequence length="339" mass="39407">MSDNRSLAEHSKQYDLFKILSEGSNKQVYLLVDPNHYDDFWTFWSSFQPKARQLWCYLFQESAYEALMSASPLIVVIEEGGAGETLYYWLLEQTSLFNKACILLESQCSLTELRHFWHQRISAIYPNGEQELLACYSPVVLAMLWPSLASKEQLDFLGANIQIYLPSELLLDEEQTVQSDGKGEVRFSLLSVPAGTAAATEVIFSRDNPYRLSDSQYERLSREQRRHRMVNDIFLRLSQYFAFELNIDQLSWLFLNSIEVAKEGYPDESEFSFETFAVYRFVLEHDYFEKEAFKALMLKHDLRTSIQMFNQLNPPIYDEIFRAKQALWLAGVEQGSDAA</sequence>
<gene>
    <name evidence="2" type="ORF">K0625_17380</name>
</gene>
<organism evidence="2 3">
    <name type="scientific">Shewanella nanhaiensis</name>
    <dbReference type="NCBI Taxonomy" id="2864872"/>
    <lineage>
        <taxon>Bacteria</taxon>
        <taxon>Pseudomonadati</taxon>
        <taxon>Pseudomonadota</taxon>
        <taxon>Gammaproteobacteria</taxon>
        <taxon>Alteromonadales</taxon>
        <taxon>Shewanellaceae</taxon>
        <taxon>Shewanella</taxon>
    </lineage>
</organism>
<evidence type="ECO:0000313" key="3">
    <source>
        <dbReference type="Proteomes" id="UP001195963"/>
    </source>
</evidence>
<proteinExistence type="predicted"/>
<comment type="caution">
    <text evidence="2">The sequence shown here is derived from an EMBL/GenBank/DDBJ whole genome shotgun (WGS) entry which is preliminary data.</text>
</comment>
<evidence type="ECO:0000313" key="2">
    <source>
        <dbReference type="EMBL" id="MBW8185430.1"/>
    </source>
</evidence>
<keyword evidence="3" id="KW-1185">Reference proteome</keyword>
<evidence type="ECO:0000259" key="1">
    <source>
        <dbReference type="Pfam" id="PF13503"/>
    </source>
</evidence>
<name>A0ABS7E6Z9_9GAMM</name>
<dbReference type="Proteomes" id="UP001195963">
    <property type="component" value="Unassembled WGS sequence"/>
</dbReference>
<protein>
    <submittedName>
        <fullName evidence="2">DUF4123 domain-containing protein</fullName>
    </submittedName>
</protein>
<dbReference type="Pfam" id="PF13503">
    <property type="entry name" value="DUF4123"/>
    <property type="match status" value="1"/>
</dbReference>
<feature type="domain" description="DUF4123" evidence="1">
    <location>
        <begin position="28"/>
        <end position="152"/>
    </location>
</feature>
<dbReference type="EMBL" id="JAHZST010000014">
    <property type="protein sequence ID" value="MBW8185430.1"/>
    <property type="molecule type" value="Genomic_DNA"/>
</dbReference>